<keyword evidence="2" id="KW-0812">Transmembrane</keyword>
<evidence type="ECO:0000256" key="1">
    <source>
        <dbReference type="SAM" id="Coils"/>
    </source>
</evidence>
<reference evidence="3 4" key="1">
    <citation type="submission" date="2021-06" db="EMBL/GenBank/DDBJ databases">
        <title>Genome sequence of Babesia caballi.</title>
        <authorList>
            <person name="Yamagishi J."/>
            <person name="Kidaka T."/>
            <person name="Ochi A."/>
        </authorList>
    </citation>
    <scope>NUCLEOTIDE SEQUENCE [LARGE SCALE GENOMIC DNA]</scope>
    <source>
        <strain evidence="3">USDA-D6B2</strain>
    </source>
</reference>
<dbReference type="RefSeq" id="XP_067717666.1">
    <property type="nucleotide sequence ID" value="XM_067861565.1"/>
</dbReference>
<dbReference type="AlphaFoldDB" id="A0AAV4M0K5"/>
<evidence type="ECO:0000313" key="3">
    <source>
        <dbReference type="EMBL" id="GIX65597.1"/>
    </source>
</evidence>
<keyword evidence="2" id="KW-0472">Membrane</keyword>
<dbReference type="SUPFAM" id="SSF52833">
    <property type="entry name" value="Thioredoxin-like"/>
    <property type="match status" value="1"/>
</dbReference>
<organism evidence="3 4">
    <name type="scientific">Babesia caballi</name>
    <dbReference type="NCBI Taxonomy" id="5871"/>
    <lineage>
        <taxon>Eukaryota</taxon>
        <taxon>Sar</taxon>
        <taxon>Alveolata</taxon>
        <taxon>Apicomplexa</taxon>
        <taxon>Aconoidasida</taxon>
        <taxon>Piroplasmida</taxon>
        <taxon>Babesiidae</taxon>
        <taxon>Babesia</taxon>
    </lineage>
</organism>
<name>A0AAV4M0K5_BABCB</name>
<protein>
    <submittedName>
        <fullName evidence="3">Thioredoxin-like protein</fullName>
    </submittedName>
</protein>
<keyword evidence="1" id="KW-0175">Coiled coil</keyword>
<gene>
    <name evidence="3" type="ORF">BcabD6B2_50320</name>
</gene>
<evidence type="ECO:0000256" key="2">
    <source>
        <dbReference type="SAM" id="Phobius"/>
    </source>
</evidence>
<proteinExistence type="predicted"/>
<feature type="coiled-coil region" evidence="1">
    <location>
        <begin position="355"/>
        <end position="382"/>
    </location>
</feature>
<dbReference type="EMBL" id="BPLF01000005">
    <property type="protein sequence ID" value="GIX65597.1"/>
    <property type="molecule type" value="Genomic_DNA"/>
</dbReference>
<keyword evidence="2" id="KW-1133">Transmembrane helix</keyword>
<comment type="caution">
    <text evidence="3">The sequence shown here is derived from an EMBL/GenBank/DDBJ whole genome shotgun (WGS) entry which is preliminary data.</text>
</comment>
<evidence type="ECO:0000313" key="4">
    <source>
        <dbReference type="Proteomes" id="UP001497744"/>
    </source>
</evidence>
<dbReference type="InterPro" id="IPR036249">
    <property type="entry name" value="Thioredoxin-like_sf"/>
</dbReference>
<accession>A0AAV4M0K5</accession>
<keyword evidence="4" id="KW-1185">Reference proteome</keyword>
<dbReference type="Proteomes" id="UP001497744">
    <property type="component" value="Unassembled WGS sequence"/>
</dbReference>
<feature type="transmembrane region" description="Helical" evidence="2">
    <location>
        <begin position="43"/>
        <end position="63"/>
    </location>
</feature>
<dbReference type="GeneID" id="94197078"/>
<sequence length="412" mass="47431">MWQRHIRPIGDAFARLSANVPRRVPAPRFFTTHSEAPTKSKTLYNVVGVSSLAILGSGLYYGYHEGMIPLLSANQLEQMDETKFDSADDLVVVLLRSRRPKDYPKAHVDKIKSILPKGVKLCYAVKEGVDPTKPPLMLYKGLRKQFYATTDMLDKSQFEALESEMAEFFKPVSQDIATLRKDPRIPEYVTYDTFQDKVVKEATASAPILLQLYEESCFLCFLMRPFINSVNRHLEEVKSPVRIKRLNIERNDFPKGCPVTRATPTFVMYSGRPEGVKWAEFKPQDFVRRLVEVAKLDNTSKLYLERLTEDVSRRFMLFGRWARWISQSQLAQEKVLTKGPVDEEDVQSRVLKALIDLDMDRTDDLETNLKLLEREIVSAEQDCLAVAQIIMEEVIKDEKQHVKQPKRHSNEA</sequence>